<gene>
    <name evidence="2" type="ORF">Dsin_007803</name>
</gene>
<keyword evidence="1" id="KW-0812">Transmembrane</keyword>
<keyword evidence="1" id="KW-1133">Transmembrane helix</keyword>
<name>A0AAE0B1C8_9ROSI</name>
<feature type="transmembrane region" description="Helical" evidence="1">
    <location>
        <begin position="91"/>
        <end position="110"/>
    </location>
</feature>
<dbReference type="EMBL" id="JANJYJ010000002">
    <property type="protein sequence ID" value="KAK3227941.1"/>
    <property type="molecule type" value="Genomic_DNA"/>
</dbReference>
<evidence type="ECO:0000313" key="2">
    <source>
        <dbReference type="EMBL" id="KAK3227941.1"/>
    </source>
</evidence>
<dbReference type="AlphaFoldDB" id="A0AAE0B1C8"/>
<comment type="caution">
    <text evidence="2">The sequence shown here is derived from an EMBL/GenBank/DDBJ whole genome shotgun (WGS) entry which is preliminary data.</text>
</comment>
<dbReference type="PANTHER" id="PTHR34741">
    <property type="entry name" value="IMAP FAMILY MEMBER 1, PUTATIVE-RELATED"/>
    <property type="match status" value="1"/>
</dbReference>
<feature type="transmembrane region" description="Helical" evidence="1">
    <location>
        <begin position="148"/>
        <end position="169"/>
    </location>
</feature>
<reference evidence="2" key="1">
    <citation type="journal article" date="2023" name="Plant J.">
        <title>Genome sequences and population genomics provide insights into the demographic history, inbreeding, and mutation load of two 'living fossil' tree species of Dipteronia.</title>
        <authorList>
            <person name="Feng Y."/>
            <person name="Comes H.P."/>
            <person name="Chen J."/>
            <person name="Zhu S."/>
            <person name="Lu R."/>
            <person name="Zhang X."/>
            <person name="Li P."/>
            <person name="Qiu J."/>
            <person name="Olsen K.M."/>
            <person name="Qiu Y."/>
        </authorList>
    </citation>
    <scope>NUCLEOTIDE SEQUENCE</scope>
    <source>
        <strain evidence="2">NBL</strain>
    </source>
</reference>
<organism evidence="2 3">
    <name type="scientific">Dipteronia sinensis</name>
    <dbReference type="NCBI Taxonomy" id="43782"/>
    <lineage>
        <taxon>Eukaryota</taxon>
        <taxon>Viridiplantae</taxon>
        <taxon>Streptophyta</taxon>
        <taxon>Embryophyta</taxon>
        <taxon>Tracheophyta</taxon>
        <taxon>Spermatophyta</taxon>
        <taxon>Magnoliopsida</taxon>
        <taxon>eudicotyledons</taxon>
        <taxon>Gunneridae</taxon>
        <taxon>Pentapetalae</taxon>
        <taxon>rosids</taxon>
        <taxon>malvids</taxon>
        <taxon>Sapindales</taxon>
        <taxon>Sapindaceae</taxon>
        <taxon>Hippocastanoideae</taxon>
        <taxon>Acereae</taxon>
        <taxon>Dipteronia</taxon>
    </lineage>
</organism>
<dbReference type="PANTHER" id="PTHR34741:SF2">
    <property type="entry name" value="VESICLE TRANSPORT PROTEIN"/>
    <property type="match status" value="1"/>
</dbReference>
<proteinExistence type="predicted"/>
<dbReference type="Proteomes" id="UP001281410">
    <property type="component" value="Unassembled WGS sequence"/>
</dbReference>
<keyword evidence="1" id="KW-0472">Membrane</keyword>
<evidence type="ECO:0000256" key="1">
    <source>
        <dbReference type="SAM" id="Phobius"/>
    </source>
</evidence>
<evidence type="ECO:0000313" key="3">
    <source>
        <dbReference type="Proteomes" id="UP001281410"/>
    </source>
</evidence>
<keyword evidence="3" id="KW-1185">Reference proteome</keyword>
<feature type="transmembrane region" description="Helical" evidence="1">
    <location>
        <begin position="66"/>
        <end position="85"/>
    </location>
</feature>
<accession>A0AAE0B1C8</accession>
<sequence length="172" mass="19059">MELINLFKSFLSFFTKTINLSRAAATVPPAALVDPEAAVNQQMNPPGTAPVDHNQHHKLVDGATKMICFSLPTAVAIVAIALQSLQNKSQLPLAFHFLIVALLFSFNFLFLSNFITPKFPEIAQVLEFVGVFFAVTVIYIAITIPLPVWLKCITWTIFVISFVTIIAFFRST</sequence>
<feature type="transmembrane region" description="Helical" evidence="1">
    <location>
        <begin position="122"/>
        <end position="142"/>
    </location>
</feature>
<protein>
    <submittedName>
        <fullName evidence="2">Uncharacterized protein</fullName>
    </submittedName>
</protein>